<dbReference type="Proteomes" id="UP000007813">
    <property type="component" value="Unassembled WGS sequence"/>
</dbReference>
<evidence type="ECO:0000313" key="2">
    <source>
        <dbReference type="EMBL" id="EJN57260.1"/>
    </source>
</evidence>
<proteinExistence type="predicted"/>
<name>J2Z9F2_9EURY</name>
<sequence length="42" mass="4915">MASEEPQREFGPHRSEQSVNREHHLYLNKPVGQMDTACYRSV</sequence>
<dbReference type="EMBL" id="ALJD01000016">
    <property type="protein sequence ID" value="EJN57260.1"/>
    <property type="molecule type" value="Genomic_DNA"/>
</dbReference>
<feature type="region of interest" description="Disordered" evidence="1">
    <location>
        <begin position="1"/>
        <end position="28"/>
    </location>
</feature>
<dbReference type="AlphaFoldDB" id="J2Z9F2"/>
<protein>
    <submittedName>
        <fullName evidence="2">Uncharacterized protein</fullName>
    </submittedName>
</protein>
<accession>J2Z9F2</accession>
<evidence type="ECO:0000256" key="1">
    <source>
        <dbReference type="SAM" id="MobiDB-lite"/>
    </source>
</evidence>
<evidence type="ECO:0000313" key="3">
    <source>
        <dbReference type="Proteomes" id="UP000007813"/>
    </source>
</evidence>
<reference evidence="2 3" key="1">
    <citation type="journal article" date="2012" name="J. Bacteriol.">
        <title>Draft Genome Sequence of the Extremely Halophilic Archaeon Halogranum salarium B-1T.</title>
        <authorList>
            <person name="Kim K.K."/>
            <person name="Lee K.C."/>
            <person name="Lee J.S."/>
        </authorList>
    </citation>
    <scope>NUCLEOTIDE SEQUENCE [LARGE SCALE GENOMIC DNA]</scope>
    <source>
        <strain evidence="2 3">B-1</strain>
    </source>
</reference>
<comment type="caution">
    <text evidence="2">The sequence shown here is derived from an EMBL/GenBank/DDBJ whole genome shotgun (WGS) entry which is preliminary data.</text>
</comment>
<gene>
    <name evidence="2" type="ORF">HSB1_46460</name>
</gene>
<feature type="compositionally biased region" description="Basic and acidic residues" evidence="1">
    <location>
        <begin position="1"/>
        <end position="25"/>
    </location>
</feature>
<organism evidence="2 3">
    <name type="scientific">Halogranum salarium B-1</name>
    <dbReference type="NCBI Taxonomy" id="1210908"/>
    <lineage>
        <taxon>Archaea</taxon>
        <taxon>Methanobacteriati</taxon>
        <taxon>Methanobacteriota</taxon>
        <taxon>Stenosarchaea group</taxon>
        <taxon>Halobacteria</taxon>
        <taxon>Halobacteriales</taxon>
        <taxon>Haloferacaceae</taxon>
    </lineage>
</organism>